<protein>
    <recommendedName>
        <fullName evidence="3">Sulfate adenylyltransferase</fullName>
    </recommendedName>
</protein>
<evidence type="ECO:0000313" key="2">
    <source>
        <dbReference type="Proteomes" id="UP000054422"/>
    </source>
</evidence>
<dbReference type="Gene3D" id="3.10.620.30">
    <property type="match status" value="1"/>
</dbReference>
<dbReference type="OrthoDB" id="5401788at2"/>
<keyword evidence="2" id="KW-1185">Reference proteome</keyword>
<comment type="caution">
    <text evidence="1">The sequence shown here is derived from an EMBL/GenBank/DDBJ whole genome shotgun (WGS) entry which is preliminary data.</text>
</comment>
<dbReference type="STRING" id="1498499.EP47_04320"/>
<dbReference type="PANTHER" id="PTHR39327:SF1">
    <property type="entry name" value="BLR5470 PROTEIN"/>
    <property type="match status" value="1"/>
</dbReference>
<dbReference type="AlphaFoldDB" id="A0A0A2T5I1"/>
<gene>
    <name evidence="1" type="ORF">EP47_04320</name>
</gene>
<reference evidence="1 2" key="1">
    <citation type="submission" date="2014-05" db="EMBL/GenBank/DDBJ databases">
        <authorList>
            <person name="Rizzardi K."/>
            <person name="Winiecka-Krusnell J."/>
            <person name="Ramliden M."/>
            <person name="Alm E."/>
            <person name="Andersson S."/>
            <person name="Byfors S."/>
        </authorList>
    </citation>
    <scope>NUCLEOTIDE SEQUENCE [LARGE SCALE GENOMIC DNA]</scope>
    <source>
        <strain evidence="1 2">LEGN</strain>
    </source>
</reference>
<name>A0A0A2T5I1_9GAMM</name>
<dbReference type="EMBL" id="JNCF01000045">
    <property type="protein sequence ID" value="KGP62703.1"/>
    <property type="molecule type" value="Genomic_DNA"/>
</dbReference>
<evidence type="ECO:0008006" key="3">
    <source>
        <dbReference type="Google" id="ProtNLM"/>
    </source>
</evidence>
<proteinExistence type="predicted"/>
<dbReference type="Pfam" id="PF06035">
    <property type="entry name" value="Peptidase_C93"/>
    <property type="match status" value="1"/>
</dbReference>
<dbReference type="InterPro" id="IPR010319">
    <property type="entry name" value="Transglutaminase-like_Cys_pept"/>
</dbReference>
<accession>A0A0A2T5I1</accession>
<evidence type="ECO:0000313" key="1">
    <source>
        <dbReference type="EMBL" id="KGP62703.1"/>
    </source>
</evidence>
<organism evidence="1 2">
    <name type="scientific">Legionella norrlandica</name>
    <dbReference type="NCBI Taxonomy" id="1498499"/>
    <lineage>
        <taxon>Bacteria</taxon>
        <taxon>Pseudomonadati</taxon>
        <taxon>Pseudomonadota</taxon>
        <taxon>Gammaproteobacteria</taxon>
        <taxon>Legionellales</taxon>
        <taxon>Legionellaceae</taxon>
        <taxon>Legionella</taxon>
    </lineage>
</organism>
<dbReference type="Proteomes" id="UP000054422">
    <property type="component" value="Unassembled WGS sequence"/>
</dbReference>
<dbReference type="PANTHER" id="PTHR39327">
    <property type="match status" value="1"/>
</dbReference>
<dbReference type="RefSeq" id="WP_035890679.1">
    <property type="nucleotide sequence ID" value="NZ_JNCF01000045.1"/>
</dbReference>
<sequence length="228" mass="26015">MLKGYWLPSKNRQKKLSIGSGLFIWICLTFFYATDLFSQVSLISVEKIQKIAQSYQGDVRKRFYAWGNLIKSLKNKPVNVQLEKVNSFFNQFNYETDPITGASDDYWKSPAEFIVDGGGDCEDFAIIKYFTLVAVGVPSEQLRITYATSLTLNQAHMVLAFYSTPATEPLILDSLESKILRASRRSDLKPVYSFNTESLWLAKKRGENSLMGDSKSLGKWKDLIERMQ</sequence>